<dbReference type="AlphaFoldDB" id="A0A1H8PME3"/>
<gene>
    <name evidence="1" type="ORF">SAMN04490369_10914</name>
</gene>
<evidence type="ECO:0000313" key="1">
    <source>
        <dbReference type="EMBL" id="SEO43189.1"/>
    </source>
</evidence>
<proteinExistence type="predicted"/>
<reference evidence="1 2" key="1">
    <citation type="submission" date="2016-10" db="EMBL/GenBank/DDBJ databases">
        <authorList>
            <person name="de Groot N.N."/>
        </authorList>
    </citation>
    <scope>NUCLEOTIDE SEQUENCE [LARGE SCALE GENOMIC DNA]</scope>
    <source>
        <strain evidence="1 2">558</strain>
    </source>
</reference>
<dbReference type="RefSeq" id="WP_044630401.1">
    <property type="nucleotide sequence ID" value="NZ_FODB01000091.1"/>
</dbReference>
<dbReference type="EMBL" id="FODB01000091">
    <property type="protein sequence ID" value="SEO43189.1"/>
    <property type="molecule type" value="Genomic_DNA"/>
</dbReference>
<dbReference type="Proteomes" id="UP000199493">
    <property type="component" value="Unassembled WGS sequence"/>
</dbReference>
<dbReference type="Pfam" id="PF06724">
    <property type="entry name" value="DUF1206"/>
    <property type="match status" value="3"/>
</dbReference>
<sequence length="269" mass="28345">MDSNPPNQRDAVKLFARLGYASRGVVYLLVGGLAALAAFGQGGQTEGSRGALESVLTAPFGKVLLGVIALGLVGYAVWRTLQALQDTDHHGSGTKGLAIRGGLLVSAVTHTFLAFFAAKLVVHIGGSSGSGDGSESAASWLMQQPFGRWLVAAVGIALIGAGIAHAIKGWKAKFDRHFSMPAKVQRWAYPVCRFGLAVRGLVFVMVGSFFILAAYQFNPNQAGGTTEVFSTLRGQALGQWLLAFVAVGLFAFGVYSLLTAVYRRINPSL</sequence>
<name>A0A1H8PME3_9GAMM</name>
<evidence type="ECO:0000313" key="2">
    <source>
        <dbReference type="Proteomes" id="UP000199493"/>
    </source>
</evidence>
<accession>A0A1H8PME3</accession>
<dbReference type="STRING" id="77097.SAMN04490369_10914"/>
<organism evidence="1 2">
    <name type="scientific">Vreelandella aquamarina</name>
    <dbReference type="NCBI Taxonomy" id="77097"/>
    <lineage>
        <taxon>Bacteria</taxon>
        <taxon>Pseudomonadati</taxon>
        <taxon>Pseudomonadota</taxon>
        <taxon>Gammaproteobacteria</taxon>
        <taxon>Oceanospirillales</taxon>
        <taxon>Halomonadaceae</taxon>
        <taxon>Vreelandella</taxon>
    </lineage>
</organism>
<dbReference type="InterPro" id="IPR009597">
    <property type="entry name" value="DUF1206"/>
</dbReference>
<protein>
    <submittedName>
        <fullName evidence="1">Uncharacterized protein</fullName>
    </submittedName>
</protein>